<gene>
    <name evidence="2" type="ORF">DI536_24510</name>
</gene>
<protein>
    <submittedName>
        <fullName evidence="2">Uncharacterized protein</fullName>
    </submittedName>
</protein>
<comment type="caution">
    <text evidence="2">The sequence shown here is derived from an EMBL/GenBank/DDBJ whole genome shotgun (WGS) entry which is preliminary data.</text>
</comment>
<feature type="region of interest" description="Disordered" evidence="1">
    <location>
        <begin position="92"/>
        <end position="119"/>
    </location>
</feature>
<evidence type="ECO:0000256" key="1">
    <source>
        <dbReference type="SAM" id="MobiDB-lite"/>
    </source>
</evidence>
<feature type="compositionally biased region" description="Basic and acidic residues" evidence="1">
    <location>
        <begin position="92"/>
        <end position="106"/>
    </location>
</feature>
<reference evidence="2 3" key="1">
    <citation type="submission" date="2017-08" db="EMBL/GenBank/DDBJ databases">
        <title>Infants hospitalized years apart are colonized by the same room-sourced microbial strains.</title>
        <authorList>
            <person name="Brooks B."/>
            <person name="Olm M.R."/>
            <person name="Firek B.A."/>
            <person name="Baker R."/>
            <person name="Thomas B.C."/>
            <person name="Morowitz M.J."/>
            <person name="Banfield J.F."/>
        </authorList>
    </citation>
    <scope>NUCLEOTIDE SEQUENCE [LARGE SCALE GENOMIC DNA]</scope>
    <source>
        <strain evidence="2">S2_003_000_R2_14</strain>
    </source>
</reference>
<dbReference type="EMBL" id="QFQP01000024">
    <property type="protein sequence ID" value="PZR08666.1"/>
    <property type="molecule type" value="Genomic_DNA"/>
</dbReference>
<evidence type="ECO:0000313" key="3">
    <source>
        <dbReference type="Proteomes" id="UP000249061"/>
    </source>
</evidence>
<sequence>MKLDVQEGESRRAGTVKCVQAGVLVVDLTIKNDGRDAIDALPCRRRLLLELLESPGRNSEATNRRTARDASGQHESRIDVVEVVALERGHSREVDGIDASAHRLRVDASPPPVDEEATS</sequence>
<organism evidence="2 3">
    <name type="scientific">Archangium gephyra</name>
    <dbReference type="NCBI Taxonomy" id="48"/>
    <lineage>
        <taxon>Bacteria</taxon>
        <taxon>Pseudomonadati</taxon>
        <taxon>Myxococcota</taxon>
        <taxon>Myxococcia</taxon>
        <taxon>Myxococcales</taxon>
        <taxon>Cystobacterineae</taxon>
        <taxon>Archangiaceae</taxon>
        <taxon>Archangium</taxon>
    </lineage>
</organism>
<dbReference type="Proteomes" id="UP000249061">
    <property type="component" value="Unassembled WGS sequence"/>
</dbReference>
<evidence type="ECO:0000313" key="2">
    <source>
        <dbReference type="EMBL" id="PZR08666.1"/>
    </source>
</evidence>
<feature type="region of interest" description="Disordered" evidence="1">
    <location>
        <begin position="54"/>
        <end position="75"/>
    </location>
</feature>
<dbReference type="AlphaFoldDB" id="A0A2W5T8G1"/>
<feature type="compositionally biased region" description="Basic and acidic residues" evidence="1">
    <location>
        <begin position="62"/>
        <end position="75"/>
    </location>
</feature>
<proteinExistence type="predicted"/>
<accession>A0A2W5T8G1</accession>
<name>A0A2W5T8G1_9BACT</name>